<dbReference type="PANTHER" id="PTHR44329:SF260">
    <property type="entry name" value="PROTEIN KINASE DOMAIN-CONTAINING PROTEIN"/>
    <property type="match status" value="1"/>
</dbReference>
<dbReference type="GO" id="GO:0004674">
    <property type="term" value="F:protein serine/threonine kinase activity"/>
    <property type="evidence" value="ECO:0007669"/>
    <property type="project" value="TreeGrafter"/>
</dbReference>
<name>A0A8T0GIC9_CERPU</name>
<dbReference type="InterPro" id="IPR008271">
    <property type="entry name" value="Ser/Thr_kinase_AS"/>
</dbReference>
<evidence type="ECO:0000313" key="2">
    <source>
        <dbReference type="EMBL" id="KAG0558783.1"/>
    </source>
</evidence>
<dbReference type="PANTHER" id="PTHR44329">
    <property type="entry name" value="SERINE/THREONINE-PROTEIN KINASE TNNI3K-RELATED"/>
    <property type="match status" value="1"/>
</dbReference>
<organism evidence="2 3">
    <name type="scientific">Ceratodon purpureus</name>
    <name type="common">Fire moss</name>
    <name type="synonym">Dicranum purpureum</name>
    <dbReference type="NCBI Taxonomy" id="3225"/>
    <lineage>
        <taxon>Eukaryota</taxon>
        <taxon>Viridiplantae</taxon>
        <taxon>Streptophyta</taxon>
        <taxon>Embryophyta</taxon>
        <taxon>Bryophyta</taxon>
        <taxon>Bryophytina</taxon>
        <taxon>Bryopsida</taxon>
        <taxon>Dicranidae</taxon>
        <taxon>Pseudoditrichales</taxon>
        <taxon>Ditrichaceae</taxon>
        <taxon>Ceratodon</taxon>
    </lineage>
</organism>
<feature type="domain" description="Protein kinase" evidence="1">
    <location>
        <begin position="218"/>
        <end position="569"/>
    </location>
</feature>
<dbReference type="GO" id="GO:0005524">
    <property type="term" value="F:ATP binding"/>
    <property type="evidence" value="ECO:0007669"/>
    <property type="project" value="InterPro"/>
</dbReference>
<comment type="caution">
    <text evidence="2">The sequence shown here is derived from an EMBL/GenBank/DDBJ whole genome shotgun (WGS) entry which is preliminary data.</text>
</comment>
<sequence length="569" mass="64330">MEQTLDALNASGDSFSTMHLLEESGAEPMGLWKSVLCTICFLVATYCVSRMWLNNGKMVFTRAQFQSSYRLRVSVGPPNSERCRRCLLWAVDEITKSHGSLQINRSQCQLLSAECQRLTSLCKPRFARQHFVLRELYCAVRNALKLVQDCCTQNWLLKAVELGNCQEHFREVLLDLHRLIIDPTNLGVNPFDGTGIIDETVVKNMLTASKSDKTELKRKVQSEYGHGHYLANQLMEEPVSVSAPPEISKHVTDFSFDKTPIIYSKPGITKDQPDIVVFRVTHISKEFIVKMRWSKPRAKLECEEPELVWEGPADQRLQSEANTMKKCRHPYTVGLVGYWEVTIKMVQLLLMESMECNLKEHLDKRSKSTSFYGLRGGTTGFPASDAISLVLPVAKALRYLHSTKVVHRDLKPQNILYTHVSGTQHLPDHFSVKLADFGEALKVEDCVVLSPSIAGTTEYMDPDVYNRKNIDLYKADVFSFGLVFGEVLTGVSPGEALKCMSDPLVHGGHSRCVLGSKFQKKLRDGDRPPLPKDTPEFVKNIVKRCCDPDPAERPSFETICDDLLKYLRH</sequence>
<dbReference type="InterPro" id="IPR051681">
    <property type="entry name" value="Ser/Thr_Kinases-Pseudokinases"/>
</dbReference>
<dbReference type="PROSITE" id="PS00108">
    <property type="entry name" value="PROTEIN_KINASE_ST"/>
    <property type="match status" value="1"/>
</dbReference>
<evidence type="ECO:0000259" key="1">
    <source>
        <dbReference type="PROSITE" id="PS50011"/>
    </source>
</evidence>
<gene>
    <name evidence="2" type="ORF">KC19_10G054200</name>
</gene>
<protein>
    <recommendedName>
        <fullName evidence="1">Protein kinase domain-containing protein</fullName>
    </recommendedName>
</protein>
<dbReference type="Proteomes" id="UP000822688">
    <property type="component" value="Chromosome 10"/>
</dbReference>
<dbReference type="EMBL" id="CM026431">
    <property type="protein sequence ID" value="KAG0558783.1"/>
    <property type="molecule type" value="Genomic_DNA"/>
</dbReference>
<dbReference type="AlphaFoldDB" id="A0A8T0GIC9"/>
<dbReference type="InterPro" id="IPR000719">
    <property type="entry name" value="Prot_kinase_dom"/>
</dbReference>
<keyword evidence="3" id="KW-1185">Reference proteome</keyword>
<dbReference type="Pfam" id="PF00069">
    <property type="entry name" value="Pkinase"/>
    <property type="match status" value="1"/>
</dbReference>
<reference evidence="2" key="1">
    <citation type="submission" date="2020-06" db="EMBL/GenBank/DDBJ databases">
        <title>WGS assembly of Ceratodon purpureus strain R40.</title>
        <authorList>
            <person name="Carey S.B."/>
            <person name="Jenkins J."/>
            <person name="Shu S."/>
            <person name="Lovell J.T."/>
            <person name="Sreedasyam A."/>
            <person name="Maumus F."/>
            <person name="Tiley G.P."/>
            <person name="Fernandez-Pozo N."/>
            <person name="Barry K."/>
            <person name="Chen C."/>
            <person name="Wang M."/>
            <person name="Lipzen A."/>
            <person name="Daum C."/>
            <person name="Saski C.A."/>
            <person name="Payton A.C."/>
            <person name="Mcbreen J.C."/>
            <person name="Conrad R.E."/>
            <person name="Kollar L.M."/>
            <person name="Olsson S."/>
            <person name="Huttunen S."/>
            <person name="Landis J.B."/>
            <person name="Wickett N.J."/>
            <person name="Johnson M.G."/>
            <person name="Rensing S.A."/>
            <person name="Grimwood J."/>
            <person name="Schmutz J."/>
            <person name="Mcdaniel S.F."/>
        </authorList>
    </citation>
    <scope>NUCLEOTIDE SEQUENCE</scope>
    <source>
        <strain evidence="2">R40</strain>
    </source>
</reference>
<accession>A0A8T0GIC9</accession>
<dbReference type="PROSITE" id="PS50011">
    <property type="entry name" value="PROTEIN_KINASE_DOM"/>
    <property type="match status" value="1"/>
</dbReference>
<proteinExistence type="predicted"/>
<evidence type="ECO:0000313" key="3">
    <source>
        <dbReference type="Proteomes" id="UP000822688"/>
    </source>
</evidence>
<dbReference type="SMART" id="SM00220">
    <property type="entry name" value="S_TKc"/>
    <property type="match status" value="1"/>
</dbReference>
<dbReference type="Gene3D" id="1.10.510.10">
    <property type="entry name" value="Transferase(Phosphotransferase) domain 1"/>
    <property type="match status" value="1"/>
</dbReference>
<dbReference type="SUPFAM" id="SSF56112">
    <property type="entry name" value="Protein kinase-like (PK-like)"/>
    <property type="match status" value="1"/>
</dbReference>
<dbReference type="InterPro" id="IPR011009">
    <property type="entry name" value="Kinase-like_dom_sf"/>
</dbReference>